<gene>
    <name evidence="3" type="ORF">SAMN05660874_03360</name>
</gene>
<dbReference type="InterPro" id="IPR050583">
    <property type="entry name" value="Mycobacterial_A85_antigen"/>
</dbReference>
<organism evidence="3 4">
    <name type="scientific">Saccharopolyspora flava</name>
    <dbReference type="NCBI Taxonomy" id="95161"/>
    <lineage>
        <taxon>Bacteria</taxon>
        <taxon>Bacillati</taxon>
        <taxon>Actinomycetota</taxon>
        <taxon>Actinomycetes</taxon>
        <taxon>Pseudonocardiales</taxon>
        <taxon>Pseudonocardiaceae</taxon>
        <taxon>Saccharopolyspora</taxon>
    </lineage>
</organism>
<sequence length="384" mass="39836">MLPSAVTDQAGARSPWESLGLVVVLAVLTVAAIALVRRRRMRRAALVVPVVLGLLTCAAGANSYIGYVRSLDDLASLVHLADGGDSELRAIPAAVPGGVRVADLSVPDPALRVPTGRTRVLLPPGYDDPRNAGRRYPVVYLVHGYPSGGPDDWLGPGGAAGTLQALSDTRAAAPMIVVAVDATAGSGTDWECLDVPGGPQLESYLTGTVPRAVDAAFRTLPDRGDRAIGGMSGGAFCALNLGLHHQDTYSVILATEPEATPDTPVLDGHPELVAANTPLDYLASTRLLRPLSVMLHAGVVARTDVDVAERLGRALASRGAAVALRVEPGEWHTWRTARLALPYLLTFAAEHFTGATPEPAPVTGGRTARAAPAGTPASPGSTRR</sequence>
<accession>A0A1I6SRZ1</accession>
<keyword evidence="2" id="KW-1133">Transmembrane helix</keyword>
<dbReference type="STRING" id="95161.SAMN05660874_03360"/>
<dbReference type="Gene3D" id="3.40.50.1820">
    <property type="entry name" value="alpha/beta hydrolase"/>
    <property type="match status" value="1"/>
</dbReference>
<keyword evidence="2" id="KW-0472">Membrane</keyword>
<proteinExistence type="predicted"/>
<protein>
    <submittedName>
        <fullName evidence="3">Putative esterase</fullName>
    </submittedName>
</protein>
<keyword evidence="4" id="KW-1185">Reference proteome</keyword>
<reference evidence="4" key="1">
    <citation type="submission" date="2016-10" db="EMBL/GenBank/DDBJ databases">
        <authorList>
            <person name="Varghese N."/>
            <person name="Submissions S."/>
        </authorList>
    </citation>
    <scope>NUCLEOTIDE SEQUENCE [LARGE SCALE GENOMIC DNA]</scope>
    <source>
        <strain evidence="4">DSM 44771</strain>
    </source>
</reference>
<name>A0A1I6SRZ1_9PSEU</name>
<keyword evidence="2" id="KW-0812">Transmembrane</keyword>
<evidence type="ECO:0000313" key="3">
    <source>
        <dbReference type="EMBL" id="SFS79715.1"/>
    </source>
</evidence>
<dbReference type="EMBL" id="FOZX01000005">
    <property type="protein sequence ID" value="SFS79715.1"/>
    <property type="molecule type" value="Genomic_DNA"/>
</dbReference>
<feature type="compositionally biased region" description="Low complexity" evidence="1">
    <location>
        <begin position="363"/>
        <end position="384"/>
    </location>
</feature>
<dbReference type="PANTHER" id="PTHR48098">
    <property type="entry name" value="ENTEROCHELIN ESTERASE-RELATED"/>
    <property type="match status" value="1"/>
</dbReference>
<feature type="transmembrane region" description="Helical" evidence="2">
    <location>
        <begin position="44"/>
        <end position="67"/>
    </location>
</feature>
<evidence type="ECO:0000256" key="2">
    <source>
        <dbReference type="SAM" id="Phobius"/>
    </source>
</evidence>
<dbReference type="AlphaFoldDB" id="A0A1I6SRZ1"/>
<dbReference type="Proteomes" id="UP000198852">
    <property type="component" value="Unassembled WGS sequence"/>
</dbReference>
<evidence type="ECO:0000313" key="4">
    <source>
        <dbReference type="Proteomes" id="UP000198852"/>
    </source>
</evidence>
<dbReference type="Pfam" id="PF00756">
    <property type="entry name" value="Esterase"/>
    <property type="match status" value="1"/>
</dbReference>
<dbReference type="SUPFAM" id="SSF53474">
    <property type="entry name" value="alpha/beta-Hydrolases"/>
    <property type="match status" value="1"/>
</dbReference>
<evidence type="ECO:0000256" key="1">
    <source>
        <dbReference type="SAM" id="MobiDB-lite"/>
    </source>
</evidence>
<feature type="region of interest" description="Disordered" evidence="1">
    <location>
        <begin position="355"/>
        <end position="384"/>
    </location>
</feature>
<feature type="transmembrane region" description="Helical" evidence="2">
    <location>
        <begin position="20"/>
        <end position="37"/>
    </location>
</feature>
<dbReference type="InterPro" id="IPR029058">
    <property type="entry name" value="AB_hydrolase_fold"/>
</dbReference>
<dbReference type="InterPro" id="IPR000801">
    <property type="entry name" value="Esterase-like"/>
</dbReference>